<proteinExistence type="predicted"/>
<dbReference type="Pfam" id="PF05154">
    <property type="entry name" value="TM2"/>
    <property type="match status" value="1"/>
</dbReference>
<feature type="transmembrane region" description="Helical" evidence="5">
    <location>
        <begin position="12"/>
        <end position="31"/>
    </location>
</feature>
<keyword evidence="2 5" id="KW-0812">Transmembrane</keyword>
<sequence length="88" mass="10015">MQNTSENQNVIIINKHVFVWIGTFFFGSFAIDRFMRGQIGLGVFKLLIGSWLTLGIWPLVDFIIAVVKAYSTYSDTSQLTFINGQYSK</sequence>
<evidence type="ECO:0000313" key="8">
    <source>
        <dbReference type="Proteomes" id="UP001519503"/>
    </source>
</evidence>
<dbReference type="InterPro" id="IPR007829">
    <property type="entry name" value="TM2"/>
</dbReference>
<evidence type="ECO:0000256" key="1">
    <source>
        <dbReference type="ARBA" id="ARBA00004141"/>
    </source>
</evidence>
<feature type="domain" description="TM2" evidence="6">
    <location>
        <begin position="15"/>
        <end position="63"/>
    </location>
</feature>
<feature type="transmembrane region" description="Helical" evidence="5">
    <location>
        <begin position="43"/>
        <end position="67"/>
    </location>
</feature>
<evidence type="ECO:0000259" key="6">
    <source>
        <dbReference type="Pfam" id="PF05154"/>
    </source>
</evidence>
<evidence type="ECO:0000256" key="4">
    <source>
        <dbReference type="ARBA" id="ARBA00023136"/>
    </source>
</evidence>
<accession>A0ABS5QV38</accession>
<gene>
    <name evidence="7" type="ORF">G6R30_01065</name>
</gene>
<evidence type="ECO:0000256" key="2">
    <source>
        <dbReference type="ARBA" id="ARBA00022692"/>
    </source>
</evidence>
<evidence type="ECO:0000256" key="3">
    <source>
        <dbReference type="ARBA" id="ARBA00022989"/>
    </source>
</evidence>
<keyword evidence="4 5" id="KW-0472">Membrane</keyword>
<reference evidence="7 8" key="1">
    <citation type="submission" date="2020-02" db="EMBL/GenBank/DDBJ databases">
        <title>Fructobacillus sp. isolated from paper mulberry of Taiwan.</title>
        <authorList>
            <person name="Lin S.-T."/>
        </authorList>
    </citation>
    <scope>NUCLEOTIDE SEQUENCE [LARGE SCALE GENOMIC DNA]</scope>
    <source>
        <strain evidence="7 8">S1-1</strain>
    </source>
</reference>
<comment type="caution">
    <text evidence="7">The sequence shown here is derived from an EMBL/GenBank/DDBJ whole genome shotgun (WGS) entry which is preliminary data.</text>
</comment>
<keyword evidence="8" id="KW-1185">Reference proteome</keyword>
<dbReference type="Proteomes" id="UP001519503">
    <property type="component" value="Unassembled WGS sequence"/>
</dbReference>
<evidence type="ECO:0000313" key="7">
    <source>
        <dbReference type="EMBL" id="MBS9337056.1"/>
    </source>
</evidence>
<dbReference type="EMBL" id="JAAMFL010000001">
    <property type="protein sequence ID" value="MBS9337056.1"/>
    <property type="molecule type" value="Genomic_DNA"/>
</dbReference>
<evidence type="ECO:0000256" key="5">
    <source>
        <dbReference type="SAM" id="Phobius"/>
    </source>
</evidence>
<keyword evidence="3 5" id="KW-1133">Transmembrane helix</keyword>
<organism evidence="7 8">
    <name type="scientific">Fructobacillus parabroussonetiae</name>
    <dbReference type="NCBI Taxonomy" id="2713174"/>
    <lineage>
        <taxon>Bacteria</taxon>
        <taxon>Bacillati</taxon>
        <taxon>Bacillota</taxon>
        <taxon>Bacilli</taxon>
        <taxon>Lactobacillales</taxon>
        <taxon>Lactobacillaceae</taxon>
        <taxon>Fructobacillus</taxon>
    </lineage>
</organism>
<dbReference type="RefSeq" id="WP_213820605.1">
    <property type="nucleotide sequence ID" value="NZ_JAAMFL010000001.1"/>
</dbReference>
<comment type="subcellular location">
    <subcellularLocation>
        <location evidence="1">Membrane</location>
        <topology evidence="1">Multi-pass membrane protein</topology>
    </subcellularLocation>
</comment>
<protein>
    <submittedName>
        <fullName evidence="7">TM2 domain-containing protein</fullName>
    </submittedName>
</protein>
<name>A0ABS5QV38_9LACO</name>